<sequence>MADIGLLGSITLTLCFFVLESVPHQAQPEDPSLDGLCSSSITIHGYKCQELQVTTEDGYILSLQRIPQGRTEVGDSETKKQPVIIQHGVLVDGMAWLLNPPEQNLPLILADNGFDVWIVNGRGTRYSRKHISLDPSKPAYWNWCWDDMVTYDLPAIFNYVSHQTGQKINYVGHSLGTLIALASFTEGKLVNQLKSAALLSPVAYLSHMKTVLGVVVANAFIGEIMVKSGMPEFDPKGLPVIEVIKFLCLQPGVDCADVFTAITGDNCCLNSSTVNRFMVHEPQPTSTKNVVHLSQTVRSGVLAKFDNGQVSPPIYNLSNIPHNLPLFISYGGEDALSDVDDVKNLLDHLKFHDADKLSVQFIKDYAHADYVMGMNAKDKVYNAVIAFFKNRF</sequence>
<feature type="active site" description="Nucleophile" evidence="3">
    <location>
        <position position="174"/>
    </location>
</feature>
<feature type="active site" description="Charge relay system" evidence="3">
    <location>
        <position position="334"/>
    </location>
</feature>
<dbReference type="AlphaFoldDB" id="A0AAN9N1D0"/>
<dbReference type="InterPro" id="IPR029058">
    <property type="entry name" value="AB_hydrolase_fold"/>
</dbReference>
<feature type="signal peptide" evidence="4">
    <location>
        <begin position="1"/>
        <end position="28"/>
    </location>
</feature>
<feature type="domain" description="Partial AB-hydrolase lipase" evidence="5">
    <location>
        <begin position="39"/>
        <end position="99"/>
    </location>
</feature>
<evidence type="ECO:0000313" key="7">
    <source>
        <dbReference type="Proteomes" id="UP001374584"/>
    </source>
</evidence>
<name>A0AAN9N1D0_PHACN</name>
<dbReference type="EMBL" id="JAYMYR010000005">
    <property type="protein sequence ID" value="KAK7364890.1"/>
    <property type="molecule type" value="Genomic_DNA"/>
</dbReference>
<dbReference type="Proteomes" id="UP001374584">
    <property type="component" value="Unassembled WGS sequence"/>
</dbReference>
<comment type="caution">
    <text evidence="6">The sequence shown here is derived from an EMBL/GenBank/DDBJ whole genome shotgun (WGS) entry which is preliminary data.</text>
</comment>
<accession>A0AAN9N1D0</accession>
<dbReference type="FunFam" id="3.40.50.1820:FF:000126">
    <property type="entry name" value="Lipase"/>
    <property type="match status" value="1"/>
</dbReference>
<feature type="active site" description="Charge relay system" evidence="3">
    <location>
        <position position="367"/>
    </location>
</feature>
<dbReference type="SUPFAM" id="SSF53474">
    <property type="entry name" value="alpha/beta-Hydrolases"/>
    <property type="match status" value="1"/>
</dbReference>
<dbReference type="Pfam" id="PF04083">
    <property type="entry name" value="Abhydro_lipase"/>
    <property type="match status" value="1"/>
</dbReference>
<gene>
    <name evidence="6" type="ORF">VNO80_13636</name>
</gene>
<evidence type="ECO:0000256" key="3">
    <source>
        <dbReference type="PIRSR" id="PIRSR000862-1"/>
    </source>
</evidence>
<dbReference type="PIRSF" id="PIRSF000862">
    <property type="entry name" value="Steryl_ester_lip"/>
    <property type="match status" value="1"/>
</dbReference>
<keyword evidence="2" id="KW-0442">Lipid degradation</keyword>
<evidence type="ECO:0000313" key="6">
    <source>
        <dbReference type="EMBL" id="KAK7364890.1"/>
    </source>
</evidence>
<evidence type="ECO:0000256" key="4">
    <source>
        <dbReference type="SAM" id="SignalP"/>
    </source>
</evidence>
<dbReference type="GO" id="GO:0016788">
    <property type="term" value="F:hydrolase activity, acting on ester bonds"/>
    <property type="evidence" value="ECO:0007669"/>
    <property type="project" value="InterPro"/>
</dbReference>
<evidence type="ECO:0000259" key="5">
    <source>
        <dbReference type="Pfam" id="PF04083"/>
    </source>
</evidence>
<keyword evidence="2" id="KW-0378">Hydrolase</keyword>
<dbReference type="InterPro" id="IPR025483">
    <property type="entry name" value="Lipase_euk"/>
</dbReference>
<organism evidence="6 7">
    <name type="scientific">Phaseolus coccineus</name>
    <name type="common">Scarlet runner bean</name>
    <name type="synonym">Phaseolus multiflorus</name>
    <dbReference type="NCBI Taxonomy" id="3886"/>
    <lineage>
        <taxon>Eukaryota</taxon>
        <taxon>Viridiplantae</taxon>
        <taxon>Streptophyta</taxon>
        <taxon>Embryophyta</taxon>
        <taxon>Tracheophyta</taxon>
        <taxon>Spermatophyta</taxon>
        <taxon>Magnoliopsida</taxon>
        <taxon>eudicotyledons</taxon>
        <taxon>Gunneridae</taxon>
        <taxon>Pentapetalae</taxon>
        <taxon>rosids</taxon>
        <taxon>fabids</taxon>
        <taxon>Fabales</taxon>
        <taxon>Fabaceae</taxon>
        <taxon>Papilionoideae</taxon>
        <taxon>50 kb inversion clade</taxon>
        <taxon>NPAAA clade</taxon>
        <taxon>indigoferoid/millettioid clade</taxon>
        <taxon>Phaseoleae</taxon>
        <taxon>Phaseolus</taxon>
    </lineage>
</organism>
<dbReference type="Gene3D" id="3.40.50.1820">
    <property type="entry name" value="alpha/beta hydrolase"/>
    <property type="match status" value="1"/>
</dbReference>
<proteinExistence type="inferred from homology"/>
<dbReference type="PANTHER" id="PTHR11005">
    <property type="entry name" value="LYSOSOMAL ACID LIPASE-RELATED"/>
    <property type="match status" value="1"/>
</dbReference>
<protein>
    <recommendedName>
        <fullName evidence="2">Lipase</fullName>
    </recommendedName>
</protein>
<comment type="similarity">
    <text evidence="1 2">Belongs to the AB hydrolase superfamily. Lipase family.</text>
</comment>
<evidence type="ECO:0000256" key="2">
    <source>
        <dbReference type="PIRNR" id="PIRNR000862"/>
    </source>
</evidence>
<feature type="chain" id="PRO_5043021839" description="Lipase" evidence="4">
    <location>
        <begin position="29"/>
        <end position="392"/>
    </location>
</feature>
<evidence type="ECO:0000256" key="1">
    <source>
        <dbReference type="ARBA" id="ARBA00010701"/>
    </source>
</evidence>
<reference evidence="6 7" key="1">
    <citation type="submission" date="2024-01" db="EMBL/GenBank/DDBJ databases">
        <title>The genomes of 5 underutilized Papilionoideae crops provide insights into root nodulation and disease resistanc.</title>
        <authorList>
            <person name="Jiang F."/>
        </authorList>
    </citation>
    <scope>NUCLEOTIDE SEQUENCE [LARGE SCALE GENOMIC DNA]</scope>
    <source>
        <strain evidence="6">JINMINGXINNONG_FW02</strain>
        <tissue evidence="6">Leaves</tissue>
    </source>
</reference>
<dbReference type="InterPro" id="IPR006693">
    <property type="entry name" value="AB_hydrolase_lipase"/>
</dbReference>
<keyword evidence="7" id="KW-1185">Reference proteome</keyword>
<keyword evidence="4" id="KW-0732">Signal</keyword>
<dbReference type="GO" id="GO:0016042">
    <property type="term" value="P:lipid catabolic process"/>
    <property type="evidence" value="ECO:0007669"/>
    <property type="project" value="UniProtKB-KW"/>
</dbReference>
<keyword evidence="2" id="KW-0443">Lipid metabolism</keyword>